<dbReference type="SUPFAM" id="SSF53448">
    <property type="entry name" value="Nucleotide-diphospho-sugar transferases"/>
    <property type="match status" value="1"/>
</dbReference>
<keyword evidence="1" id="KW-0472">Membrane</keyword>
<feature type="transmembrane region" description="Helical" evidence="1">
    <location>
        <begin position="31"/>
        <end position="56"/>
    </location>
</feature>
<feature type="transmembrane region" description="Helical" evidence="1">
    <location>
        <begin position="266"/>
        <end position="285"/>
    </location>
</feature>
<dbReference type="EMBL" id="CAJNDS010002546">
    <property type="protein sequence ID" value="CAE7520833.1"/>
    <property type="molecule type" value="Genomic_DNA"/>
</dbReference>
<dbReference type="Pfam" id="PF07690">
    <property type="entry name" value="MFS_1"/>
    <property type="match status" value="1"/>
</dbReference>
<dbReference type="Gene3D" id="3.90.550.20">
    <property type="match status" value="1"/>
</dbReference>
<evidence type="ECO:0000313" key="2">
    <source>
        <dbReference type="EMBL" id="CAE7520833.1"/>
    </source>
</evidence>
<organism evidence="2 3">
    <name type="scientific">Symbiodinium natans</name>
    <dbReference type="NCBI Taxonomy" id="878477"/>
    <lineage>
        <taxon>Eukaryota</taxon>
        <taxon>Sar</taxon>
        <taxon>Alveolata</taxon>
        <taxon>Dinophyceae</taxon>
        <taxon>Suessiales</taxon>
        <taxon>Symbiodiniaceae</taxon>
        <taxon>Symbiodinium</taxon>
    </lineage>
</organism>
<feature type="transmembrane region" description="Helical" evidence="1">
    <location>
        <begin position="68"/>
        <end position="90"/>
    </location>
</feature>
<feature type="transmembrane region" description="Helical" evidence="1">
    <location>
        <begin position="102"/>
        <end position="129"/>
    </location>
</feature>
<dbReference type="GO" id="GO:0016020">
    <property type="term" value="C:membrane"/>
    <property type="evidence" value="ECO:0007669"/>
    <property type="project" value="GOC"/>
</dbReference>
<sequence>MAMTKEERLEKFQAAKSLTGGTTRRTKHFQLAAYTISTMVFGMICSALGPAIPWLAGNAQVSPEVLGWLPAAQAVMCIASGLASSLMAYVPRRFHHRLLFAMMLWLGGFFALLPVASQTMLALVATYGFQVLPRPWIGQMTNLLVSELYEDASLSSAAQSFNQGGFAFGCVIMVLLEQLSSSTFGTQGMFYMAGGFTALSSLLFLKLPVLEDRDVRDVPKASRANSLPSCFTLTCSGLGVLAVGLEVACGTWLITSMTQMGFSTGAAAASNITFWILFAFSRLALAPCICKCLRPRPAAMVVGGAAVASVSCLPAAVWPNNLPAIFFAVSGVAMGAGPTYAMCISMAKERRALTSVDSAMFAIASSLGAGGVPFVMSRILALLGAASFFPTLLCMCLVLLSSAYLIDRISCHRAAGEQDEEDVEKGCTKTTKMAEIEQPAVPATPVVPLIVWTFWEQGWQHAPALCQACASSWELANPDLSIRKISAAELPELLPELCRWPRLWELPPQQRADLVRLALLEKFGGIWADATLFCAAPVMPWLQALRPQGLQGAASAAKANPDFFFVFDRSDSNTWVHDPFVKRGLLISNWFLASTPGHPLVSQWLAAMHQEVAKTTIAYFGMHNIFRTLLEDEANRRLYDQVPRVSARHPHLLEFELGFSTSATGAARELLRQSLEIAPMQKLSHKILQENFLVSLCRCSASVPSLLGELFARHDGVMSKLCQRQLPSNESTATHQDLRLREQENKRKVLASWKTFMYVPTACAACQGEEATAPGPL</sequence>
<dbReference type="InterPro" id="IPR011701">
    <property type="entry name" value="MFS"/>
</dbReference>
<feature type="transmembrane region" description="Helical" evidence="1">
    <location>
        <begin position="230"/>
        <end position="254"/>
    </location>
</feature>
<dbReference type="InterPro" id="IPR008441">
    <property type="entry name" value="AfumC-like_glycosyl_Trfase"/>
</dbReference>
<keyword evidence="1" id="KW-1133">Transmembrane helix</keyword>
<gene>
    <name evidence="2" type="ORF">SNAT2548_LOCUS29150</name>
</gene>
<name>A0A812T9A5_9DINO</name>
<reference evidence="2" key="1">
    <citation type="submission" date="2021-02" db="EMBL/GenBank/DDBJ databases">
        <authorList>
            <person name="Dougan E. K."/>
            <person name="Rhodes N."/>
            <person name="Thang M."/>
            <person name="Chan C."/>
        </authorList>
    </citation>
    <scope>NUCLEOTIDE SEQUENCE</scope>
</reference>
<keyword evidence="3" id="KW-1185">Reference proteome</keyword>
<comment type="caution">
    <text evidence="2">The sequence shown here is derived from an EMBL/GenBank/DDBJ whole genome shotgun (WGS) entry which is preliminary data.</text>
</comment>
<dbReference type="Proteomes" id="UP000604046">
    <property type="component" value="Unassembled WGS sequence"/>
</dbReference>
<dbReference type="Gene3D" id="1.20.1250.20">
    <property type="entry name" value="MFS general substrate transporter like domains"/>
    <property type="match status" value="1"/>
</dbReference>
<dbReference type="OrthoDB" id="409543at2759"/>
<proteinExistence type="predicted"/>
<keyword evidence="1" id="KW-0812">Transmembrane</keyword>
<dbReference type="GO" id="GO:0051999">
    <property type="term" value="P:mannosyl-inositol phosphorylceramide biosynthetic process"/>
    <property type="evidence" value="ECO:0007669"/>
    <property type="project" value="TreeGrafter"/>
</dbReference>
<dbReference type="GO" id="GO:0022857">
    <property type="term" value="F:transmembrane transporter activity"/>
    <property type="evidence" value="ECO:0007669"/>
    <property type="project" value="InterPro"/>
</dbReference>
<feature type="transmembrane region" description="Helical" evidence="1">
    <location>
        <begin position="324"/>
        <end position="347"/>
    </location>
</feature>
<evidence type="ECO:0000313" key="3">
    <source>
        <dbReference type="Proteomes" id="UP000604046"/>
    </source>
</evidence>
<feature type="transmembrane region" description="Helical" evidence="1">
    <location>
        <begin position="297"/>
        <end position="318"/>
    </location>
</feature>
<dbReference type="InterPro" id="IPR036259">
    <property type="entry name" value="MFS_trans_sf"/>
</dbReference>
<dbReference type="PANTHER" id="PTHR32385:SF15">
    <property type="entry name" value="INOSITOL PHOSPHOCERAMIDE MANNOSYLTRANSFERASE 1"/>
    <property type="match status" value="1"/>
</dbReference>
<dbReference type="Pfam" id="PF05704">
    <property type="entry name" value="Caps_synth"/>
    <property type="match status" value="1"/>
</dbReference>
<dbReference type="GO" id="GO:0000030">
    <property type="term" value="F:mannosyltransferase activity"/>
    <property type="evidence" value="ECO:0007669"/>
    <property type="project" value="TreeGrafter"/>
</dbReference>
<evidence type="ECO:0000256" key="1">
    <source>
        <dbReference type="SAM" id="Phobius"/>
    </source>
</evidence>
<feature type="transmembrane region" description="Helical" evidence="1">
    <location>
        <begin position="189"/>
        <end position="209"/>
    </location>
</feature>
<dbReference type="AlphaFoldDB" id="A0A812T9A5"/>
<protein>
    <submittedName>
        <fullName evidence="2">Uncharacterized protein</fullName>
    </submittedName>
</protein>
<accession>A0A812T9A5</accession>
<dbReference type="SUPFAM" id="SSF103473">
    <property type="entry name" value="MFS general substrate transporter"/>
    <property type="match status" value="1"/>
</dbReference>
<dbReference type="InterPro" id="IPR051706">
    <property type="entry name" value="Glycosyltransferase_domain"/>
</dbReference>
<dbReference type="InterPro" id="IPR029044">
    <property type="entry name" value="Nucleotide-diphossugar_trans"/>
</dbReference>
<dbReference type="PANTHER" id="PTHR32385">
    <property type="entry name" value="MANNOSYL PHOSPHORYLINOSITOL CERAMIDE SYNTHASE"/>
    <property type="match status" value="1"/>
</dbReference>
<feature type="transmembrane region" description="Helical" evidence="1">
    <location>
        <begin position="387"/>
        <end position="406"/>
    </location>
</feature>